<evidence type="ECO:0000313" key="4">
    <source>
        <dbReference type="Proteomes" id="UP001172155"/>
    </source>
</evidence>
<organism evidence="3 4">
    <name type="scientific">Schizothecium vesticola</name>
    <dbReference type="NCBI Taxonomy" id="314040"/>
    <lineage>
        <taxon>Eukaryota</taxon>
        <taxon>Fungi</taxon>
        <taxon>Dikarya</taxon>
        <taxon>Ascomycota</taxon>
        <taxon>Pezizomycotina</taxon>
        <taxon>Sordariomycetes</taxon>
        <taxon>Sordariomycetidae</taxon>
        <taxon>Sordariales</taxon>
        <taxon>Schizotheciaceae</taxon>
        <taxon>Schizothecium</taxon>
    </lineage>
</organism>
<evidence type="ECO:0000256" key="1">
    <source>
        <dbReference type="SAM" id="MobiDB-lite"/>
    </source>
</evidence>
<dbReference type="AlphaFoldDB" id="A0AA40FB85"/>
<protein>
    <submittedName>
        <fullName evidence="3">Heterokaryon incompatibility protein-domain-containing protein</fullName>
    </submittedName>
</protein>
<feature type="compositionally biased region" description="Acidic residues" evidence="1">
    <location>
        <begin position="44"/>
        <end position="53"/>
    </location>
</feature>
<keyword evidence="4" id="KW-1185">Reference proteome</keyword>
<feature type="compositionally biased region" description="Polar residues" evidence="1">
    <location>
        <begin position="725"/>
        <end position="737"/>
    </location>
</feature>
<name>A0AA40FB85_9PEZI</name>
<feature type="region of interest" description="Disordered" evidence="1">
    <location>
        <begin position="711"/>
        <end position="737"/>
    </location>
</feature>
<comment type="caution">
    <text evidence="3">The sequence shown here is derived from an EMBL/GenBank/DDBJ whole genome shotgun (WGS) entry which is preliminary data.</text>
</comment>
<accession>A0AA40FB85</accession>
<proteinExistence type="predicted"/>
<feature type="region of interest" description="Disordered" evidence="1">
    <location>
        <begin position="32"/>
        <end position="57"/>
    </location>
</feature>
<dbReference type="Pfam" id="PF06985">
    <property type="entry name" value="HET"/>
    <property type="match status" value="1"/>
</dbReference>
<dbReference type="EMBL" id="JAUKUD010000001">
    <property type="protein sequence ID" value="KAK0754594.1"/>
    <property type="molecule type" value="Genomic_DNA"/>
</dbReference>
<gene>
    <name evidence="3" type="ORF">B0T18DRAFT_40012</name>
</gene>
<evidence type="ECO:0000313" key="3">
    <source>
        <dbReference type="EMBL" id="KAK0754594.1"/>
    </source>
</evidence>
<reference evidence="3" key="1">
    <citation type="submission" date="2023-06" db="EMBL/GenBank/DDBJ databases">
        <title>Genome-scale phylogeny and comparative genomics of the fungal order Sordariales.</title>
        <authorList>
            <consortium name="Lawrence Berkeley National Laboratory"/>
            <person name="Hensen N."/>
            <person name="Bonometti L."/>
            <person name="Westerberg I."/>
            <person name="Brannstrom I.O."/>
            <person name="Guillou S."/>
            <person name="Cros-Aarteil S."/>
            <person name="Calhoun S."/>
            <person name="Haridas S."/>
            <person name="Kuo A."/>
            <person name="Mondo S."/>
            <person name="Pangilinan J."/>
            <person name="Riley R."/>
            <person name="LaButti K."/>
            <person name="Andreopoulos B."/>
            <person name="Lipzen A."/>
            <person name="Chen C."/>
            <person name="Yanf M."/>
            <person name="Daum C."/>
            <person name="Ng V."/>
            <person name="Clum A."/>
            <person name="Steindorff A."/>
            <person name="Ohm R."/>
            <person name="Martin F."/>
            <person name="Silar P."/>
            <person name="Natvig D."/>
            <person name="Lalanne C."/>
            <person name="Gautier V."/>
            <person name="Ament-velasquez S.L."/>
            <person name="Kruys A."/>
            <person name="Hutchinson M.I."/>
            <person name="Powell A.J."/>
            <person name="Barry K."/>
            <person name="Miller A.N."/>
            <person name="Grigoriev I.V."/>
            <person name="Debuchy R."/>
            <person name="Gladieux P."/>
            <person name="Thoren M.H."/>
            <person name="Johannesson H."/>
        </authorList>
    </citation>
    <scope>NUCLEOTIDE SEQUENCE</scope>
    <source>
        <strain evidence="3">SMH3187-1</strain>
    </source>
</reference>
<dbReference type="InterPro" id="IPR010730">
    <property type="entry name" value="HET"/>
</dbReference>
<dbReference type="Proteomes" id="UP001172155">
    <property type="component" value="Unassembled WGS sequence"/>
</dbReference>
<feature type="domain" description="Heterokaryon incompatibility" evidence="2">
    <location>
        <begin position="252"/>
        <end position="407"/>
    </location>
</feature>
<dbReference type="PANTHER" id="PTHR33112:SF10">
    <property type="entry name" value="TOL"/>
    <property type="match status" value="1"/>
</dbReference>
<evidence type="ECO:0000259" key="2">
    <source>
        <dbReference type="Pfam" id="PF06985"/>
    </source>
</evidence>
<dbReference type="PANTHER" id="PTHR33112">
    <property type="entry name" value="DOMAIN PROTEIN, PUTATIVE-RELATED"/>
    <property type="match status" value="1"/>
</dbReference>
<sequence>MLCQACKDILNGKSTKWKGSYKAAFDSGDGGGQLTGTDSTTLDPEADSSDDTNSDSNFPRRDFHFNLSKPGGFVHHLSGRAFLAAAHEGCLLCLRLECQLSPKQRLAIAEEPEDIDISSADYDYVVGYGMSFWQGDEEWTYRWRYRPRTLNDIVETGQIDLELQLYASKDQEPLAIPDPSYPTAVGQGESSISLVRRWIATCEEHDDCRLRSLSDVYKTQGRPRFARIIDVQEGPSDPRLSDVDKIPAGAIYMTLSHCWGDPKHKPLTLTLNTLVAFKAGIPWNKIPKTFADAMVFTRNMGIRYIWIDSLCIIQDCADDWESQSAVMCEVYSGSYLNLAATGAADSRGGLFAERDGRLVQPLRVAQPWPPRKPSSSDVRYYNVVDEKEWGSEVERAPLCQRGWIIQERALARRSLHFGRRQLYWECTSMRASESVPLGYPGGYRDFKRLDPLLLYRTPTGAALVETWGRLVENYTRAGLTKETDKLVAISGLAKALAAQSDIPYLSGLWNYDLKHQLLWWAESASKRPDIFRAPSWSWASTNSKIRFNTYKEAYAITILSVRVSPASPSGSFTTFKSSPMTIRGVLIPGVLDMVDYELRAFIARKKLIGTTGAHHSPWNVRFRPDSDFEQDNRGPVLLLPTDIGARWSNIVSSMDGRLCTVDVSGMVLKATGVKGTLRRVGIFVARESIPKQHPLRKVWLLDYNGITSSTDPSNDKLGDCEATPPRNTLDSISSKTNPLEGVSEDLYHHYEEIGNSGDQAEAALEWEFDWTRVFCGGFTFDLV</sequence>